<dbReference type="InterPro" id="IPR014719">
    <property type="entry name" value="Ribosomal_bL12_C/ClpS-like"/>
</dbReference>
<keyword evidence="3" id="KW-0687">Ribonucleoprotein</keyword>
<dbReference type="PANTHER" id="PTHR45987:SF4">
    <property type="entry name" value="LARGE RIBOSOMAL SUBUNIT PROTEIN BL12M"/>
    <property type="match status" value="1"/>
</dbReference>
<evidence type="ECO:0000256" key="4">
    <source>
        <dbReference type="SAM" id="Phobius"/>
    </source>
</evidence>
<dbReference type="FunFam" id="3.30.1390.10:FF:000001">
    <property type="entry name" value="50S ribosomal protein L7/L12"/>
    <property type="match status" value="1"/>
</dbReference>
<dbReference type="Pfam" id="PF16320">
    <property type="entry name" value="Ribosomal_L12_N"/>
    <property type="match status" value="1"/>
</dbReference>
<dbReference type="STRING" id="181874.A0A409YHF7"/>
<sequence length="431" mass="47522">MSAPSSVPPVNIVRGTNNQLIAFLVLNMWPSHFGLPVLLAIVLFSKRVKRHAIFVNLLLAFIIAGVVYANATTGPEPNELLCLFQSSLLYGMPGLQVFFRRLELMRQMANKFVFRTSTAALTLVIQMFLMIRAAFFGEPYHDSDHMLRLWLLLIAPYMAFFTAILSTAIIGVRDPTKVSRNRRFFYCSVENLALTNTLTIYAAIVLFATLVFIVWTCVIVYKRWKALRSQGLELRNTVDLSFPTMASRCSSLLRNFARPSASTRYTRAANSSRWLATAAEAQKSTPTPPPSAAQAAADPTIERIVNDISGLTLLQAADLVTLLKSRLNIQEIAMPAASAAPAAAAAPAAEEPEAAKPKEKTVFNVKLESFDAASKPKVIKEVKALVPNLTLMEAKKFVESLPQVLKENLSKEDAEKMQKVFEGIGAVVKLD</sequence>
<dbReference type="GO" id="GO:0005762">
    <property type="term" value="C:mitochondrial large ribosomal subunit"/>
    <property type="evidence" value="ECO:0007669"/>
    <property type="project" value="TreeGrafter"/>
</dbReference>
<dbReference type="SUPFAM" id="SSF54736">
    <property type="entry name" value="ClpS-like"/>
    <property type="match status" value="1"/>
</dbReference>
<dbReference type="GO" id="GO:0003729">
    <property type="term" value="F:mRNA binding"/>
    <property type="evidence" value="ECO:0007669"/>
    <property type="project" value="TreeGrafter"/>
</dbReference>
<evidence type="ECO:0008006" key="9">
    <source>
        <dbReference type="Google" id="ProtNLM"/>
    </source>
</evidence>
<feature type="domain" description="Large ribosomal subunit protein bL12 C-terminal" evidence="5">
    <location>
        <begin position="363"/>
        <end position="430"/>
    </location>
</feature>
<dbReference type="CDD" id="cd00387">
    <property type="entry name" value="Ribosomal_L7_L12"/>
    <property type="match status" value="1"/>
</dbReference>
<feature type="transmembrane region" description="Helical" evidence="4">
    <location>
        <begin position="193"/>
        <end position="221"/>
    </location>
</feature>
<protein>
    <recommendedName>
        <fullName evidence="9">Ribosomal protein L7/L12 C-terminal domain-containing protein</fullName>
    </recommendedName>
</protein>
<keyword evidence="4" id="KW-0472">Membrane</keyword>
<dbReference type="GO" id="GO:0006412">
    <property type="term" value="P:translation"/>
    <property type="evidence" value="ECO:0007669"/>
    <property type="project" value="InterPro"/>
</dbReference>
<dbReference type="InterPro" id="IPR036235">
    <property type="entry name" value="Ribosomal_bL12_oligo_N_sf"/>
</dbReference>
<keyword evidence="4" id="KW-0812">Transmembrane</keyword>
<feature type="transmembrane region" description="Helical" evidence="4">
    <location>
        <begin position="20"/>
        <end position="44"/>
    </location>
</feature>
<dbReference type="InParanoid" id="A0A409YHF7"/>
<feature type="transmembrane region" description="Helical" evidence="4">
    <location>
        <begin position="83"/>
        <end position="100"/>
    </location>
</feature>
<dbReference type="OrthoDB" id="3222065at2759"/>
<feature type="transmembrane region" description="Helical" evidence="4">
    <location>
        <begin position="112"/>
        <end position="135"/>
    </location>
</feature>
<dbReference type="Gene3D" id="3.30.1390.10">
    <property type="match status" value="1"/>
</dbReference>
<name>A0A409YHF7_9AGAR</name>
<keyword evidence="2" id="KW-0689">Ribosomal protein</keyword>
<evidence type="ECO:0000256" key="1">
    <source>
        <dbReference type="ARBA" id="ARBA00007197"/>
    </source>
</evidence>
<evidence type="ECO:0000313" key="8">
    <source>
        <dbReference type="Proteomes" id="UP000284842"/>
    </source>
</evidence>
<feature type="transmembrane region" description="Helical" evidence="4">
    <location>
        <begin position="147"/>
        <end position="172"/>
    </location>
</feature>
<evidence type="ECO:0000256" key="2">
    <source>
        <dbReference type="ARBA" id="ARBA00022980"/>
    </source>
</evidence>
<proteinExistence type="inferred from homology"/>
<reference evidence="7 8" key="1">
    <citation type="journal article" date="2018" name="Evol. Lett.">
        <title>Horizontal gene cluster transfer increased hallucinogenic mushroom diversity.</title>
        <authorList>
            <person name="Reynolds H.T."/>
            <person name="Vijayakumar V."/>
            <person name="Gluck-Thaler E."/>
            <person name="Korotkin H.B."/>
            <person name="Matheny P.B."/>
            <person name="Slot J.C."/>
        </authorList>
    </citation>
    <scope>NUCLEOTIDE SEQUENCE [LARGE SCALE GENOMIC DNA]</scope>
    <source>
        <strain evidence="7 8">2629</strain>
    </source>
</reference>
<dbReference type="EMBL" id="NHTK01001168">
    <property type="protein sequence ID" value="PPR02457.1"/>
    <property type="molecule type" value="Genomic_DNA"/>
</dbReference>
<evidence type="ECO:0000256" key="3">
    <source>
        <dbReference type="ARBA" id="ARBA00023274"/>
    </source>
</evidence>
<dbReference type="Gene3D" id="1.20.5.710">
    <property type="entry name" value="Single helix bin"/>
    <property type="match status" value="1"/>
</dbReference>
<dbReference type="HAMAP" id="MF_00368">
    <property type="entry name" value="Ribosomal_bL12"/>
    <property type="match status" value="1"/>
</dbReference>
<comment type="similarity">
    <text evidence="1">Belongs to the bacterial ribosomal protein bL12 family.</text>
</comment>
<dbReference type="InterPro" id="IPR013823">
    <property type="entry name" value="Ribosomal_bL12_C"/>
</dbReference>
<evidence type="ECO:0000259" key="6">
    <source>
        <dbReference type="Pfam" id="PF16320"/>
    </source>
</evidence>
<feature type="domain" description="Large ribosomal subunit protein bL12 oligomerization" evidence="6">
    <location>
        <begin position="300"/>
        <end position="348"/>
    </location>
</feature>
<organism evidence="7 8">
    <name type="scientific">Panaeolus cyanescens</name>
    <dbReference type="NCBI Taxonomy" id="181874"/>
    <lineage>
        <taxon>Eukaryota</taxon>
        <taxon>Fungi</taxon>
        <taxon>Dikarya</taxon>
        <taxon>Basidiomycota</taxon>
        <taxon>Agaricomycotina</taxon>
        <taxon>Agaricomycetes</taxon>
        <taxon>Agaricomycetidae</taxon>
        <taxon>Agaricales</taxon>
        <taxon>Agaricineae</taxon>
        <taxon>Galeropsidaceae</taxon>
        <taxon>Panaeolus</taxon>
    </lineage>
</organism>
<feature type="transmembrane region" description="Helical" evidence="4">
    <location>
        <begin position="51"/>
        <end position="71"/>
    </location>
</feature>
<dbReference type="AlphaFoldDB" id="A0A409YHF7"/>
<dbReference type="Proteomes" id="UP000284842">
    <property type="component" value="Unassembled WGS sequence"/>
</dbReference>
<dbReference type="InterPro" id="IPR008932">
    <property type="entry name" value="Ribosomal_bL12_oligo"/>
</dbReference>
<evidence type="ECO:0000313" key="7">
    <source>
        <dbReference type="EMBL" id="PPR02457.1"/>
    </source>
</evidence>
<dbReference type="InterPro" id="IPR000206">
    <property type="entry name" value="Ribosomal_bL12"/>
</dbReference>
<dbReference type="SUPFAM" id="SSF48300">
    <property type="entry name" value="Ribosomal protein L7/12, oligomerisation (N-terminal) domain"/>
    <property type="match status" value="1"/>
</dbReference>
<dbReference type="Pfam" id="PF00542">
    <property type="entry name" value="Ribosomal_L12"/>
    <property type="match status" value="1"/>
</dbReference>
<gene>
    <name evidence="7" type="ORF">CVT24_002006</name>
</gene>
<dbReference type="GO" id="GO:0003735">
    <property type="term" value="F:structural constituent of ribosome"/>
    <property type="evidence" value="ECO:0007669"/>
    <property type="project" value="InterPro"/>
</dbReference>
<keyword evidence="8" id="KW-1185">Reference proteome</keyword>
<comment type="caution">
    <text evidence="7">The sequence shown here is derived from an EMBL/GenBank/DDBJ whole genome shotgun (WGS) entry which is preliminary data.</text>
</comment>
<dbReference type="PANTHER" id="PTHR45987">
    <property type="entry name" value="39S RIBOSOMAL PROTEIN L12"/>
    <property type="match status" value="1"/>
</dbReference>
<accession>A0A409YHF7</accession>
<evidence type="ECO:0000259" key="5">
    <source>
        <dbReference type="Pfam" id="PF00542"/>
    </source>
</evidence>
<keyword evidence="4" id="KW-1133">Transmembrane helix</keyword>